<proteinExistence type="predicted"/>
<evidence type="ECO:0000313" key="2">
    <source>
        <dbReference type="Proteomes" id="UP000179047"/>
    </source>
</evidence>
<protein>
    <submittedName>
        <fullName evidence="1">Uncharacterized protein</fullName>
    </submittedName>
</protein>
<dbReference type="Proteomes" id="UP000179047">
    <property type="component" value="Unassembled WGS sequence"/>
</dbReference>
<accession>A0A1F8GWN3</accession>
<name>A0A1F8GWN3_9BACT</name>
<organism evidence="1 2">
    <name type="scientific">Candidatus Yanofskybacteria bacterium RIFCSPLOWO2_01_FULL_49_25</name>
    <dbReference type="NCBI Taxonomy" id="1802701"/>
    <lineage>
        <taxon>Bacteria</taxon>
        <taxon>Candidatus Yanofskyibacteriota</taxon>
    </lineage>
</organism>
<evidence type="ECO:0000313" key="1">
    <source>
        <dbReference type="EMBL" id="OGN29068.1"/>
    </source>
</evidence>
<dbReference type="EMBL" id="MGKP01000010">
    <property type="protein sequence ID" value="OGN29068.1"/>
    <property type="molecule type" value="Genomic_DNA"/>
</dbReference>
<sequence length="82" mass="9514">MINGGEIHFHDRVFSRGRDLHLAKDNGSSKTGICAKIEEYRRILNDQVSSGEFIEKRLQYLEAFCRNVIKLELGKYAQKEKN</sequence>
<dbReference type="AlphaFoldDB" id="A0A1F8GWN3"/>
<gene>
    <name evidence="1" type="ORF">A3A33_00220</name>
</gene>
<comment type="caution">
    <text evidence="1">The sequence shown here is derived from an EMBL/GenBank/DDBJ whole genome shotgun (WGS) entry which is preliminary data.</text>
</comment>
<reference evidence="1 2" key="1">
    <citation type="journal article" date="2016" name="Nat. Commun.">
        <title>Thousands of microbial genomes shed light on interconnected biogeochemical processes in an aquifer system.</title>
        <authorList>
            <person name="Anantharaman K."/>
            <person name="Brown C.T."/>
            <person name="Hug L.A."/>
            <person name="Sharon I."/>
            <person name="Castelle C.J."/>
            <person name="Probst A.J."/>
            <person name="Thomas B.C."/>
            <person name="Singh A."/>
            <person name="Wilkins M.J."/>
            <person name="Karaoz U."/>
            <person name="Brodie E.L."/>
            <person name="Williams K.H."/>
            <person name="Hubbard S.S."/>
            <person name="Banfield J.F."/>
        </authorList>
    </citation>
    <scope>NUCLEOTIDE SEQUENCE [LARGE SCALE GENOMIC DNA]</scope>
</reference>